<accession>A0A366D0E7</accession>
<dbReference type="EMBL" id="QNRE01000021">
    <property type="protein sequence ID" value="RBO82979.1"/>
    <property type="molecule type" value="Genomic_DNA"/>
</dbReference>
<evidence type="ECO:0000313" key="2">
    <source>
        <dbReference type="Proteomes" id="UP000252586"/>
    </source>
</evidence>
<proteinExistence type="predicted"/>
<organism evidence="1 2">
    <name type="scientific">Nocardia puris</name>
    <dbReference type="NCBI Taxonomy" id="208602"/>
    <lineage>
        <taxon>Bacteria</taxon>
        <taxon>Bacillati</taxon>
        <taxon>Actinomycetota</taxon>
        <taxon>Actinomycetes</taxon>
        <taxon>Mycobacteriales</taxon>
        <taxon>Nocardiaceae</taxon>
        <taxon>Nocardia</taxon>
    </lineage>
</organism>
<evidence type="ECO:0000313" key="1">
    <source>
        <dbReference type="EMBL" id="RBO82979.1"/>
    </source>
</evidence>
<dbReference type="Proteomes" id="UP000252586">
    <property type="component" value="Unassembled WGS sequence"/>
</dbReference>
<dbReference type="AlphaFoldDB" id="A0A366D0E7"/>
<gene>
    <name evidence="1" type="ORF">DFR74_12169</name>
</gene>
<dbReference type="OrthoDB" id="1495085at2"/>
<sequence>MPARIVRRVNSASTPRVLVIGLDPYRVPGPWDPEPVAEAIEAGLAEFAAHGVGVETCLFGLDGSDDVEAVVGEALRAHPWECVTVGGGLRHSDESLELLELVVNLIRRYAPNAAIAFNSGPSTTYEAAARWIGRAQ</sequence>
<name>A0A366D0E7_9NOCA</name>
<comment type="caution">
    <text evidence="1">The sequence shown here is derived from an EMBL/GenBank/DDBJ whole genome shotgun (WGS) entry which is preliminary data.</text>
</comment>
<keyword evidence="2" id="KW-1185">Reference proteome</keyword>
<dbReference type="STRING" id="1210090.GCA_001613185_04771"/>
<reference evidence="1 2" key="1">
    <citation type="submission" date="2018-06" db="EMBL/GenBank/DDBJ databases">
        <title>Genomic Encyclopedia of Type Strains, Phase IV (KMG-IV): sequencing the most valuable type-strain genomes for metagenomic binning, comparative biology and taxonomic classification.</title>
        <authorList>
            <person name="Goeker M."/>
        </authorList>
    </citation>
    <scope>NUCLEOTIDE SEQUENCE [LARGE SCALE GENOMIC DNA]</scope>
    <source>
        <strain evidence="1 2">DSM 44599</strain>
    </source>
</reference>
<protein>
    <submittedName>
        <fullName evidence="1">Uncharacterized protein</fullName>
    </submittedName>
</protein>